<evidence type="ECO:0000256" key="2">
    <source>
        <dbReference type="ARBA" id="ARBA00022692"/>
    </source>
</evidence>
<dbReference type="InterPro" id="IPR011701">
    <property type="entry name" value="MFS"/>
</dbReference>
<dbReference type="OrthoDB" id="2544694at2759"/>
<dbReference type="CTD" id="434674"/>
<dbReference type="Pfam" id="PF07690">
    <property type="entry name" value="MFS_1"/>
    <property type="match status" value="1"/>
</dbReference>
<keyword evidence="2 5" id="KW-0812">Transmembrane</keyword>
<feature type="transmembrane region" description="Helical" evidence="5">
    <location>
        <begin position="150"/>
        <end position="167"/>
    </location>
</feature>
<dbReference type="KEGG" id="mmu:434674"/>
<dbReference type="GO" id="GO:0015347">
    <property type="term" value="F:sodium-independent organic anion transmembrane transporter activity"/>
    <property type="evidence" value="ECO:0000266"/>
    <property type="project" value="GO_Central"/>
</dbReference>
<dbReference type="eggNOG" id="KOG0255">
    <property type="taxonomic scope" value="Eukaryota"/>
</dbReference>
<dbReference type="GO" id="GO:0015711">
    <property type="term" value="P:organic anion transport"/>
    <property type="evidence" value="ECO:0000318"/>
    <property type="project" value="GO_Central"/>
</dbReference>
<name>B2RT89_MOUSE</name>
<feature type="transmembrane region" description="Helical" evidence="5">
    <location>
        <begin position="432"/>
        <end position="456"/>
    </location>
</feature>
<reference evidence="8" key="3">
    <citation type="journal article" date="2011" name="PLoS Biol.">
        <title>Modernizing reference genome assemblies.</title>
        <authorList>
            <person name="Church D.M."/>
            <person name="Schneider V.A."/>
            <person name="Graves T."/>
            <person name="Auger K."/>
            <person name="Cunningham F."/>
            <person name="Bouk N."/>
            <person name="Chen H.C."/>
            <person name="Agarwala R."/>
            <person name="McLaren W.M."/>
            <person name="Ritchie G.R."/>
            <person name="Albracht D."/>
            <person name="Kremitzki M."/>
            <person name="Rock S."/>
            <person name="Kotkiewicz H."/>
            <person name="Kremitzki C."/>
            <person name="Wollam A."/>
            <person name="Trani L."/>
            <person name="Fulton L."/>
            <person name="Fulton R."/>
            <person name="Matthews L."/>
            <person name="Whitehead S."/>
            <person name="Chow W."/>
            <person name="Torrance J."/>
            <person name="Dunn M."/>
            <person name="Harden G."/>
            <person name="Threadgold G."/>
            <person name="Wood J."/>
            <person name="Collins J."/>
            <person name="Heath P."/>
            <person name="Griffiths G."/>
            <person name="Pelan S."/>
            <person name="Grafham D."/>
            <person name="Eichler E.E."/>
            <person name="Weinstock G."/>
            <person name="Mardis E.R."/>
            <person name="Wilson R.K."/>
            <person name="Howe K."/>
            <person name="Flicek P."/>
            <person name="Hubbard T."/>
        </authorList>
    </citation>
    <scope>NUCLEOTIDE SEQUENCE [LARGE SCALE GENOMIC DNA]</scope>
    <source>
        <strain evidence="8">C57BL/6J</strain>
    </source>
</reference>
<feature type="transmembrane region" description="Helical" evidence="5">
    <location>
        <begin position="379"/>
        <end position="400"/>
    </location>
</feature>
<reference evidence="8" key="4">
    <citation type="submission" date="2025-05" db="UniProtKB">
        <authorList>
            <consortium name="Ensembl"/>
        </authorList>
    </citation>
    <scope>IDENTIFICATION</scope>
    <source>
        <strain evidence="8">C57BL/6J</strain>
    </source>
</reference>
<dbReference type="UCSC" id="uc008glt.1">
    <property type="organism name" value="mouse"/>
</dbReference>
<keyword evidence="4 5" id="KW-0472">Membrane</keyword>
<keyword evidence="3 5" id="KW-1133">Transmembrane helix</keyword>
<dbReference type="Bgee" id="ENSMUSG00000063590">
    <property type="expression patterns" value="Expressed in proximal tubule and 10 other cell types or tissues"/>
</dbReference>
<dbReference type="EMBL" id="BC139174">
    <property type="protein sequence ID" value="AAI39175.1"/>
    <property type="molecule type" value="mRNA"/>
</dbReference>
<reference evidence="8 10" key="2">
    <citation type="journal article" date="2009" name="PLoS Biol.">
        <title>Lineage-specific biology revealed by a finished genome assembly of the mouse.</title>
        <authorList>
            <consortium name="Mouse Genome Sequencing Consortium"/>
            <person name="Church D.M."/>
            <person name="Goodstadt L."/>
            <person name="Hillier L.W."/>
            <person name="Zody M.C."/>
            <person name="Goldstein S."/>
            <person name="She X."/>
            <person name="Bult C.J."/>
            <person name="Agarwala R."/>
            <person name="Cherry J.L."/>
            <person name="DiCuccio M."/>
            <person name="Hlavina W."/>
            <person name="Kapustin Y."/>
            <person name="Meric P."/>
            <person name="Maglott D."/>
            <person name="Birtle Z."/>
            <person name="Marques A.C."/>
            <person name="Graves T."/>
            <person name="Zhou S."/>
            <person name="Teague B."/>
            <person name="Potamousis K."/>
            <person name="Churas C."/>
            <person name="Place M."/>
            <person name="Herschleb J."/>
            <person name="Runnheim R."/>
            <person name="Forrest D."/>
            <person name="Amos-Landgraf J."/>
            <person name="Schwartz D.C."/>
            <person name="Cheng Z."/>
            <person name="Lindblad-Toh K."/>
            <person name="Eichler E.E."/>
            <person name="Ponting C.P."/>
        </authorList>
    </citation>
    <scope>NUCLEOTIDE SEQUENCE [LARGE SCALE GENOMIC DNA]</scope>
    <source>
        <strain evidence="8 10">C57BL/6J</strain>
    </source>
</reference>
<dbReference type="CDD" id="cd17374">
    <property type="entry name" value="MFS_OAT"/>
    <property type="match status" value="1"/>
</dbReference>
<dbReference type="Gene3D" id="1.20.1250.20">
    <property type="entry name" value="MFS general substrate transporter like domains"/>
    <property type="match status" value="1"/>
</dbReference>
<feature type="transmembrane region" description="Helical" evidence="5">
    <location>
        <begin position="179"/>
        <end position="202"/>
    </location>
</feature>
<dbReference type="HOGENOM" id="CLU_001265_33_3_1"/>
<dbReference type="InterPro" id="IPR036259">
    <property type="entry name" value="MFS_trans_sf"/>
</dbReference>
<evidence type="ECO:0000256" key="5">
    <source>
        <dbReference type="SAM" id="Phobius"/>
    </source>
</evidence>
<dbReference type="FunFam" id="1.20.1250.20:FF:000023">
    <property type="entry name" value="Solute carrier family 22 member 6"/>
    <property type="match status" value="1"/>
</dbReference>
<dbReference type="BioGRID-ORCS" id="434674">
    <property type="hits" value="2 hits in 41 CRISPR screens"/>
</dbReference>
<evidence type="ECO:0000313" key="7">
    <source>
        <dbReference type="EMBL" id="AAI39175.1"/>
    </source>
</evidence>
<dbReference type="OMA" id="ESTACTH"/>
<dbReference type="GeneID" id="434674"/>
<evidence type="ECO:0000313" key="8">
    <source>
        <dbReference type="Ensembl" id="ENSMUSP00000067114.5"/>
    </source>
</evidence>
<keyword evidence="10" id="KW-1185">Reference proteome</keyword>
<dbReference type="SUPFAM" id="SSF103473">
    <property type="entry name" value="MFS general substrate transporter"/>
    <property type="match status" value="1"/>
</dbReference>
<feature type="transmembrane region" description="Helical" evidence="5">
    <location>
        <begin position="468"/>
        <end position="492"/>
    </location>
</feature>
<dbReference type="Proteomes" id="UP000000589">
    <property type="component" value="Chromosome 19"/>
</dbReference>
<dbReference type="InterPro" id="IPR020846">
    <property type="entry name" value="MFS_dom"/>
</dbReference>
<organism evidence="7">
    <name type="scientific">Mus musculus</name>
    <name type="common">Mouse</name>
    <dbReference type="NCBI Taxonomy" id="10090"/>
    <lineage>
        <taxon>Eukaryota</taxon>
        <taxon>Metazoa</taxon>
        <taxon>Chordata</taxon>
        <taxon>Craniata</taxon>
        <taxon>Vertebrata</taxon>
        <taxon>Euteleostomi</taxon>
        <taxon>Mammalia</taxon>
        <taxon>Eutheria</taxon>
        <taxon>Euarchontoglires</taxon>
        <taxon>Glires</taxon>
        <taxon>Rodentia</taxon>
        <taxon>Myomorpha</taxon>
        <taxon>Muroidea</taxon>
        <taxon>Muridae</taxon>
        <taxon>Murinae</taxon>
        <taxon>Mus</taxon>
        <taxon>Mus</taxon>
    </lineage>
</organism>
<accession>B2RT89</accession>
<reference evidence="7" key="1">
    <citation type="journal article" date="2004" name="Genome Res.">
        <title>The status, quality, and expansion of the NIH full-length cDNA project: the Mammalian Gene Collection (MGC).</title>
        <authorList>
            <consortium name="The MGC Project Team"/>
            <person name="Gerhard D.S."/>
            <person name="Wagner L."/>
            <person name="Feingold E.A."/>
            <person name="Shenmen C.M."/>
            <person name="Grouse L.H."/>
            <person name="Schuler G."/>
            <person name="Klein S.L."/>
            <person name="Old S."/>
            <person name="Rasooly R."/>
            <person name="Good P."/>
            <person name="Guyer M."/>
            <person name="Peck A.M."/>
            <person name="Derge J.G."/>
            <person name="Lipman D."/>
            <person name="Collins F.S."/>
            <person name="Jang W."/>
            <person name="Sherry S."/>
            <person name="Feolo M."/>
            <person name="Misquitta L."/>
            <person name="Lee E."/>
            <person name="Rotmistrovsky K."/>
            <person name="Greenhut S.F."/>
            <person name="Schaefer C.F."/>
            <person name="Buetow K."/>
            <person name="Bonner T.I."/>
            <person name="Haussler D."/>
            <person name="Kent J."/>
            <person name="Kiekhaus M."/>
            <person name="Furey T."/>
            <person name="Brent M."/>
            <person name="Prange C."/>
            <person name="Schreiber K."/>
            <person name="Shapiro N."/>
            <person name="Bhat N.K."/>
            <person name="Hopkins R.F."/>
            <person name="Hsie F."/>
            <person name="Driscoll T."/>
            <person name="Soares M.B."/>
            <person name="Casavant T.L."/>
            <person name="Scheetz T.E."/>
            <person name="Brown-stein M.J."/>
            <person name="Usdin T.B."/>
            <person name="Toshiyuki S."/>
            <person name="Carninci P."/>
            <person name="Piao Y."/>
            <person name="Dudekula D.B."/>
            <person name="Ko M.S."/>
            <person name="Kawakami K."/>
            <person name="Suzuki Y."/>
            <person name="Sugano S."/>
            <person name="Gruber C.E."/>
            <person name="Smith M.R."/>
            <person name="Simmons B."/>
            <person name="Moore T."/>
            <person name="Waterman R."/>
            <person name="Johnson S.L."/>
            <person name="Ruan Y."/>
            <person name="Wei C.L."/>
            <person name="Mathavan S."/>
            <person name="Gunaratne P.H."/>
            <person name="Wu J."/>
            <person name="Garcia A.M."/>
            <person name="Hulyk S.W."/>
            <person name="Fuh E."/>
            <person name="Yuan Y."/>
            <person name="Sneed A."/>
            <person name="Kowis C."/>
            <person name="Hodgson A."/>
            <person name="Muzny D.M."/>
            <person name="McPherson J."/>
            <person name="Gibbs R.A."/>
            <person name="Fahey J."/>
            <person name="Helton E."/>
            <person name="Ketteman M."/>
            <person name="Madan A."/>
            <person name="Rodrigues S."/>
            <person name="Sanchez A."/>
            <person name="Whiting M."/>
            <person name="Madari A."/>
            <person name="Young A.C."/>
            <person name="Wetherby K.D."/>
            <person name="Granite S.J."/>
            <person name="Kwong P.N."/>
            <person name="Brinkley C.P."/>
            <person name="Pearson R.L."/>
            <person name="Bouffard G.G."/>
            <person name="Blakesly R.W."/>
            <person name="Green E.D."/>
            <person name="Dickson M.C."/>
            <person name="Rodriguez A.C."/>
            <person name="Grimwood J."/>
            <person name="Schmutz J."/>
            <person name="Myers R.M."/>
            <person name="Butterfield Y.S."/>
            <person name="Griffith M."/>
            <person name="Griffith O.L."/>
            <person name="Krzywinski M.I."/>
            <person name="Liao N."/>
            <person name="Morin R."/>
            <person name="Morrin R."/>
            <person name="Palmquist D."/>
            <person name="Petrescu A.S."/>
            <person name="Skalska U."/>
            <person name="Smailus D.E."/>
            <person name="Stott J.M."/>
            <person name="Schnerch A."/>
            <person name="Schein J.E."/>
            <person name="Jones S.J."/>
            <person name="Holt R.A."/>
            <person name="Baross A."/>
            <person name="Marra M.A."/>
            <person name="Clifton S."/>
            <person name="Makowski K.A."/>
            <person name="Bosak S."/>
            <person name="Malek J."/>
        </authorList>
    </citation>
    <scope>NUCLEOTIDE SEQUENCE [LARGE SCALE MRNA]</scope>
    <source>
        <tissue evidence="7">Brain</tissue>
    </source>
</reference>
<dbReference type="PaxDb" id="10090-ENSMUSP00000067114"/>
<feature type="transmembrane region" description="Helical" evidence="5">
    <location>
        <begin position="12"/>
        <end position="32"/>
    </location>
</feature>
<feature type="transmembrane region" description="Helical" evidence="5">
    <location>
        <begin position="498"/>
        <end position="515"/>
    </location>
</feature>
<dbReference type="Ensembl" id="ENSMUST00000065651.5">
    <property type="protein sequence ID" value="ENSMUSP00000067114.5"/>
    <property type="gene ID" value="ENSMUSG00000063590.4"/>
</dbReference>
<evidence type="ECO:0000256" key="4">
    <source>
        <dbReference type="ARBA" id="ARBA00023136"/>
    </source>
</evidence>
<dbReference type="GO" id="GO:0015636">
    <property type="term" value="F:short-chain fatty acid transmembrane transporter activity"/>
    <property type="evidence" value="ECO:0000266"/>
    <property type="project" value="GO_Central"/>
</dbReference>
<feature type="transmembrane region" description="Helical" evidence="5">
    <location>
        <begin position="407"/>
        <end position="426"/>
    </location>
</feature>
<dbReference type="PANTHER" id="PTHR24064">
    <property type="entry name" value="SOLUTE CARRIER FAMILY 22 MEMBER"/>
    <property type="match status" value="1"/>
</dbReference>
<dbReference type="PROSITE" id="PS50850">
    <property type="entry name" value="MFS"/>
    <property type="match status" value="1"/>
</dbReference>
<sequence length="552" mass="62109">MAFQELLNQVGSLGRFQILQISFVLFLVGLVVPHITMENFTAAIPNHRCWAPILDNDTASDNGSRILSQDDLLRISIPLDSNLRLDKCRRFAQPQWHLLHLNGTFSNETEPDTEPCVDGWVYDRSNFLSTIVTEWDLVCESQALNSVAKFSFMIGLFIGAIICGHLSDRFGRKFILTCALLQFAITETCVAFAPSFFIYCLLRFLAGMSVEPISVNSNLLILEWTNPKFLGMVAVLTSCAASIGYMILAGLAFLFRIWHHLQLAMSVPIFFFFILTRWMSESARWLIVTNKPQKGLKELRKVAHMNGMKNSGNTLTMEVVEASMKNELEAAKRKSSPRDLFHTPILRNRICVLSFMRYLFTVSIFGLSLHLQHLSTNIILLRFLSSALGILISVIGHFVLNHMGRRITQLVLMSLRGIFMLTAVFVPQEMQTLRIIVVTLAAALSSLCMCVSNLHINELLPTTLRATGMGVIGMFGNSGLFLAPLFMLLATYSANLPWIFYGGFSILYGFSVFLLPETKNQPLPDSIHDVGNDWKDSRQAKEEDSIIKVTRF</sequence>
<evidence type="ECO:0000313" key="9">
    <source>
        <dbReference type="MGI" id="MGI:3645714"/>
    </source>
</evidence>
<proteinExistence type="evidence at transcript level"/>
<dbReference type="GO" id="GO:0008514">
    <property type="term" value="F:organic anion transmembrane transporter activity"/>
    <property type="evidence" value="ECO:0000266"/>
    <property type="project" value="GO_Central"/>
</dbReference>
<feature type="transmembrane region" description="Helical" evidence="5">
    <location>
        <begin position="355"/>
        <end position="373"/>
    </location>
</feature>
<dbReference type="STRING" id="10090.ENSMUSP00000067114"/>
<dbReference type="AlphaFoldDB" id="B2RT89"/>
<dbReference type="DNASU" id="434674"/>
<dbReference type="VEuPathDB" id="HostDB:ENSMUSG00000063590"/>
<evidence type="ECO:0000313" key="10">
    <source>
        <dbReference type="Proteomes" id="UP000000589"/>
    </source>
</evidence>
<gene>
    <name evidence="8 9" type="primary">Slc22a28</name>
    <name evidence="7" type="synonym">EG434674</name>
    <name evidence="9" type="synonym">Gm5631</name>
</gene>
<feature type="transmembrane region" description="Helical" evidence="5">
    <location>
        <begin position="229"/>
        <end position="255"/>
    </location>
</feature>
<dbReference type="AGR" id="MGI:3645714"/>
<dbReference type="SMR" id="B2RT89"/>
<protein>
    <submittedName>
        <fullName evidence="7">Predicted gene, EG434674</fullName>
    </submittedName>
    <submittedName>
        <fullName evidence="8">Solute carrier family 22, member 28</fullName>
    </submittedName>
</protein>
<evidence type="ECO:0000259" key="6">
    <source>
        <dbReference type="PROSITE" id="PS50850"/>
    </source>
</evidence>
<comment type="subcellular location">
    <subcellularLocation>
        <location evidence="1">Membrane</location>
        <topology evidence="1">Multi-pass membrane protein</topology>
    </subcellularLocation>
</comment>
<dbReference type="GO" id="GO:0016323">
    <property type="term" value="C:basolateral plasma membrane"/>
    <property type="evidence" value="ECO:0000266"/>
    <property type="project" value="GO_Central"/>
</dbReference>
<dbReference type="GeneTree" id="ENSGT00940000161239"/>
<dbReference type="RefSeq" id="NP_001013842.2">
    <property type="nucleotide sequence ID" value="NM_001013820.3"/>
</dbReference>
<evidence type="ECO:0000256" key="3">
    <source>
        <dbReference type="ARBA" id="ARBA00022989"/>
    </source>
</evidence>
<feature type="domain" description="Major facilitator superfamily (MFS) profile" evidence="6">
    <location>
        <begin position="17"/>
        <end position="519"/>
    </location>
</feature>
<evidence type="ECO:0000256" key="1">
    <source>
        <dbReference type="ARBA" id="ARBA00004141"/>
    </source>
</evidence>
<dbReference type="MGI" id="MGI:3645714">
    <property type="gene designation" value="Slc22a28"/>
</dbReference>
<dbReference type="ProteomicsDB" id="334959"/>